<accession>A0A6A6VDH7</accession>
<evidence type="ECO:0000313" key="2">
    <source>
        <dbReference type="EMBL" id="KAF2748618.1"/>
    </source>
</evidence>
<reference evidence="2" key="1">
    <citation type="journal article" date="2020" name="Stud. Mycol.">
        <title>101 Dothideomycetes genomes: a test case for predicting lifestyles and emergence of pathogens.</title>
        <authorList>
            <person name="Haridas S."/>
            <person name="Albert R."/>
            <person name="Binder M."/>
            <person name="Bloem J."/>
            <person name="Labutti K."/>
            <person name="Salamov A."/>
            <person name="Andreopoulos B."/>
            <person name="Baker S."/>
            <person name="Barry K."/>
            <person name="Bills G."/>
            <person name="Bluhm B."/>
            <person name="Cannon C."/>
            <person name="Castanera R."/>
            <person name="Culley D."/>
            <person name="Daum C."/>
            <person name="Ezra D."/>
            <person name="Gonzalez J."/>
            <person name="Henrissat B."/>
            <person name="Kuo A."/>
            <person name="Liang C."/>
            <person name="Lipzen A."/>
            <person name="Lutzoni F."/>
            <person name="Magnuson J."/>
            <person name="Mondo S."/>
            <person name="Nolan M."/>
            <person name="Ohm R."/>
            <person name="Pangilinan J."/>
            <person name="Park H.-J."/>
            <person name="Ramirez L."/>
            <person name="Alfaro M."/>
            <person name="Sun H."/>
            <person name="Tritt A."/>
            <person name="Yoshinaga Y."/>
            <person name="Zwiers L.-H."/>
            <person name="Turgeon B."/>
            <person name="Goodwin S."/>
            <person name="Spatafora J."/>
            <person name="Crous P."/>
            <person name="Grigoriev I."/>
        </authorList>
    </citation>
    <scope>NUCLEOTIDE SEQUENCE</scope>
    <source>
        <strain evidence="2">CBS 119925</strain>
    </source>
</reference>
<dbReference type="EMBL" id="MU006568">
    <property type="protein sequence ID" value="KAF2748618.1"/>
    <property type="molecule type" value="Genomic_DNA"/>
</dbReference>
<keyword evidence="3" id="KW-1185">Reference proteome</keyword>
<feature type="compositionally biased region" description="Low complexity" evidence="1">
    <location>
        <begin position="54"/>
        <end position="66"/>
    </location>
</feature>
<dbReference type="Proteomes" id="UP000799440">
    <property type="component" value="Unassembled WGS sequence"/>
</dbReference>
<feature type="compositionally biased region" description="Basic and acidic residues" evidence="1">
    <location>
        <begin position="125"/>
        <end position="134"/>
    </location>
</feature>
<sequence length="134" mass="14463">MNPERDDVHVHCRTFYVLRVEGYVIPLFESVGLLLGGGRDAGVISNTCMLSCASSSPTTTTHQSTHLNNPSTSLPRDPLPQQAKRQSEFRALSVARVAPRARPPAPSPRVVSTTSEFLAPGHCAPDGRGRRAFA</sequence>
<proteinExistence type="predicted"/>
<evidence type="ECO:0000256" key="1">
    <source>
        <dbReference type="SAM" id="MobiDB-lite"/>
    </source>
</evidence>
<feature type="region of interest" description="Disordered" evidence="1">
    <location>
        <begin position="53"/>
        <end position="134"/>
    </location>
</feature>
<organism evidence="2 3">
    <name type="scientific">Sporormia fimetaria CBS 119925</name>
    <dbReference type="NCBI Taxonomy" id="1340428"/>
    <lineage>
        <taxon>Eukaryota</taxon>
        <taxon>Fungi</taxon>
        <taxon>Dikarya</taxon>
        <taxon>Ascomycota</taxon>
        <taxon>Pezizomycotina</taxon>
        <taxon>Dothideomycetes</taxon>
        <taxon>Pleosporomycetidae</taxon>
        <taxon>Pleosporales</taxon>
        <taxon>Sporormiaceae</taxon>
        <taxon>Sporormia</taxon>
    </lineage>
</organism>
<protein>
    <submittedName>
        <fullName evidence="2">Uncharacterized protein</fullName>
    </submittedName>
</protein>
<gene>
    <name evidence="2" type="ORF">M011DRAFT_332204</name>
</gene>
<evidence type="ECO:0000313" key="3">
    <source>
        <dbReference type="Proteomes" id="UP000799440"/>
    </source>
</evidence>
<dbReference type="AlphaFoldDB" id="A0A6A6VDH7"/>
<name>A0A6A6VDH7_9PLEO</name>